<dbReference type="AlphaFoldDB" id="A0A5K7ZZJ8"/>
<accession>A0A5K7ZZJ8</accession>
<feature type="region of interest" description="Disordered" evidence="1">
    <location>
        <begin position="1"/>
        <end position="26"/>
    </location>
</feature>
<protein>
    <submittedName>
        <fullName evidence="2">Uncharacterized protein</fullName>
    </submittedName>
</protein>
<proteinExistence type="predicted"/>
<dbReference type="KEGG" id="dov:DSCO28_62530"/>
<name>A0A5K7ZZJ8_9BACT</name>
<dbReference type="Proteomes" id="UP000425960">
    <property type="component" value="Chromosome"/>
</dbReference>
<evidence type="ECO:0000313" key="3">
    <source>
        <dbReference type="Proteomes" id="UP000425960"/>
    </source>
</evidence>
<evidence type="ECO:0000313" key="2">
    <source>
        <dbReference type="EMBL" id="BBO85687.1"/>
    </source>
</evidence>
<dbReference type="EMBL" id="AP021876">
    <property type="protein sequence ID" value="BBO85687.1"/>
    <property type="molecule type" value="Genomic_DNA"/>
</dbReference>
<sequence length="76" mass="8160">MIQRAVPEVSGTISPKSTSRLDDVADPFTVRGPGDFKADKETQFIFLDFGLGRFDPEIVGRAVTVVGDPPPQVEAA</sequence>
<organism evidence="2 3">
    <name type="scientific">Desulfosarcina ovata subsp. sediminis</name>
    <dbReference type="NCBI Taxonomy" id="885957"/>
    <lineage>
        <taxon>Bacteria</taxon>
        <taxon>Pseudomonadati</taxon>
        <taxon>Thermodesulfobacteriota</taxon>
        <taxon>Desulfobacteria</taxon>
        <taxon>Desulfobacterales</taxon>
        <taxon>Desulfosarcinaceae</taxon>
        <taxon>Desulfosarcina</taxon>
    </lineage>
</organism>
<gene>
    <name evidence="2" type="ORF">DSCO28_62530</name>
</gene>
<evidence type="ECO:0000256" key="1">
    <source>
        <dbReference type="SAM" id="MobiDB-lite"/>
    </source>
</evidence>
<reference evidence="2 3" key="1">
    <citation type="submission" date="2019-11" db="EMBL/GenBank/DDBJ databases">
        <title>Comparative genomics of hydrocarbon-degrading Desulfosarcina strains.</title>
        <authorList>
            <person name="Watanabe M."/>
            <person name="Kojima H."/>
            <person name="Fukui M."/>
        </authorList>
    </citation>
    <scope>NUCLEOTIDE SEQUENCE [LARGE SCALE GENOMIC DNA]</scope>
    <source>
        <strain evidence="2 3">28bB2T</strain>
    </source>
</reference>